<dbReference type="AlphaFoldDB" id="A0A0E9T4W1"/>
<proteinExistence type="predicted"/>
<reference evidence="1" key="2">
    <citation type="journal article" date="2015" name="Fish Shellfish Immunol.">
        <title>Early steps in the European eel (Anguilla anguilla)-Vibrio vulnificus interaction in the gills: Role of the RtxA13 toxin.</title>
        <authorList>
            <person name="Callol A."/>
            <person name="Pajuelo D."/>
            <person name="Ebbesson L."/>
            <person name="Teles M."/>
            <person name="MacKenzie S."/>
            <person name="Amaro C."/>
        </authorList>
    </citation>
    <scope>NUCLEOTIDE SEQUENCE</scope>
</reference>
<evidence type="ECO:0000313" key="1">
    <source>
        <dbReference type="EMBL" id="JAH47683.1"/>
    </source>
</evidence>
<name>A0A0E9T4W1_ANGAN</name>
<reference evidence="1" key="1">
    <citation type="submission" date="2014-11" db="EMBL/GenBank/DDBJ databases">
        <authorList>
            <person name="Amaro Gonzalez C."/>
        </authorList>
    </citation>
    <scope>NUCLEOTIDE SEQUENCE</scope>
</reference>
<protein>
    <submittedName>
        <fullName evidence="1">Uncharacterized protein</fullName>
    </submittedName>
</protein>
<accession>A0A0E9T4W1</accession>
<organism evidence="1">
    <name type="scientific">Anguilla anguilla</name>
    <name type="common">European freshwater eel</name>
    <name type="synonym">Muraena anguilla</name>
    <dbReference type="NCBI Taxonomy" id="7936"/>
    <lineage>
        <taxon>Eukaryota</taxon>
        <taxon>Metazoa</taxon>
        <taxon>Chordata</taxon>
        <taxon>Craniata</taxon>
        <taxon>Vertebrata</taxon>
        <taxon>Euteleostomi</taxon>
        <taxon>Actinopterygii</taxon>
        <taxon>Neopterygii</taxon>
        <taxon>Teleostei</taxon>
        <taxon>Anguilliformes</taxon>
        <taxon>Anguillidae</taxon>
        <taxon>Anguilla</taxon>
    </lineage>
</organism>
<sequence length="51" mass="5866">MAMTHMARKVHLVNTAFAFILMVRFGSLHSWSRNGAKVPFTRKPRIHAKCL</sequence>
<dbReference type="EMBL" id="GBXM01091589">
    <property type="protein sequence ID" value="JAH16988.1"/>
    <property type="molecule type" value="Transcribed_RNA"/>
</dbReference>
<dbReference type="EMBL" id="GBXM01060894">
    <property type="protein sequence ID" value="JAH47683.1"/>
    <property type="molecule type" value="Transcribed_RNA"/>
</dbReference>